<dbReference type="Pfam" id="PF01872">
    <property type="entry name" value="RibD_C"/>
    <property type="match status" value="1"/>
</dbReference>
<dbReference type="GO" id="GO:0008835">
    <property type="term" value="F:diaminohydroxyphosphoribosylaminopyrimidine deaminase activity"/>
    <property type="evidence" value="ECO:0007669"/>
    <property type="project" value="UniProtKB-EC"/>
</dbReference>
<evidence type="ECO:0000256" key="4">
    <source>
        <dbReference type="ARBA" id="ARBA00005259"/>
    </source>
</evidence>
<comment type="similarity">
    <text evidence="5 13">In the C-terminal section; belongs to the HTP reductase family.</text>
</comment>
<feature type="domain" description="CMP/dCMP-type deaminase" evidence="17">
    <location>
        <begin position="4"/>
        <end position="127"/>
    </location>
</feature>
<dbReference type="InterPro" id="IPR002734">
    <property type="entry name" value="RibDG_C"/>
</dbReference>
<comment type="catalytic activity">
    <reaction evidence="13">
        <text>2,5-diamino-6-hydroxy-4-(5-phosphoribosylamino)-pyrimidine + H2O + H(+) = 5-amino-6-(5-phospho-D-ribosylamino)uracil + NH4(+)</text>
        <dbReference type="Rhea" id="RHEA:21868"/>
        <dbReference type="ChEBI" id="CHEBI:15377"/>
        <dbReference type="ChEBI" id="CHEBI:15378"/>
        <dbReference type="ChEBI" id="CHEBI:28938"/>
        <dbReference type="ChEBI" id="CHEBI:58453"/>
        <dbReference type="ChEBI" id="CHEBI:58614"/>
        <dbReference type="EC" id="3.5.4.26"/>
    </reaction>
</comment>
<keyword evidence="10 13" id="KW-0521">NADP</keyword>
<dbReference type="NCBIfam" id="TIGR00326">
    <property type="entry name" value="eubact_ribD"/>
    <property type="match status" value="1"/>
</dbReference>
<evidence type="ECO:0000256" key="8">
    <source>
        <dbReference type="ARBA" id="ARBA00022801"/>
    </source>
</evidence>
<sequence>MKFDNPTQVMQYAINLAQKGLGYVEPNPAVGSVIVDDGLNLLGAGYHEKYGEAHAEINALRQAGDAARGATLYVTLEPCCHQGKTGPCAEAVIQAGISRVVIAQEDPAEWVAGKGIAQLKQAGIEVEVGLLGEEARQLNAPFIKQVTTKQPYLLAKWAMTWDGKLAARTGSSQWISGPESRSIVHQLRGCMDGVLVGAGTVAADDPLLTARPAGPRTATRIVIDSRASLSLDSQLVQTITQAPVLLCTSESAPAEKLKQLRDAGVDIWQGKLTEEGRLDWNEVLLELGRREMTNVLVEGGGAIFASLHEVSAIDEVHLFLAPKLVGGRDAITPLEGEGLPAIPQQADLRDIQIEITGDDIYLRGRLQRP</sequence>
<feature type="binding site" evidence="15">
    <location>
        <position position="204"/>
    </location>
    <ligand>
        <name>NADP(+)</name>
        <dbReference type="ChEBI" id="CHEBI:58349"/>
    </ligand>
</feature>
<dbReference type="GO" id="GO:0050661">
    <property type="term" value="F:NADP binding"/>
    <property type="evidence" value="ECO:0007669"/>
    <property type="project" value="InterPro"/>
</dbReference>
<dbReference type="SUPFAM" id="SSF53927">
    <property type="entry name" value="Cytidine deaminase-like"/>
    <property type="match status" value="1"/>
</dbReference>
<feature type="binding site" evidence="15">
    <location>
        <begin position="300"/>
        <end position="306"/>
    </location>
    <ligand>
        <name>NADP(+)</name>
        <dbReference type="ChEBI" id="CHEBI:58349"/>
    </ligand>
</feature>
<dbReference type="SUPFAM" id="SSF53597">
    <property type="entry name" value="Dihydrofolate reductase-like"/>
    <property type="match status" value="1"/>
</dbReference>
<feature type="binding site" evidence="15">
    <location>
        <position position="208"/>
    </location>
    <ligand>
        <name>substrate</name>
    </ligand>
</feature>
<dbReference type="Gene3D" id="3.40.430.10">
    <property type="entry name" value="Dihydrofolate Reductase, subunit A"/>
    <property type="match status" value="1"/>
</dbReference>
<name>A0A518CUI2_9PLAN</name>
<keyword evidence="12" id="KW-0511">Multifunctional enzyme</keyword>
<dbReference type="EMBL" id="CP036281">
    <property type="protein sequence ID" value="QDU82868.1"/>
    <property type="molecule type" value="Genomic_DNA"/>
</dbReference>
<feature type="binding site" evidence="15">
    <location>
        <position position="211"/>
    </location>
    <ligand>
        <name>substrate</name>
    </ligand>
</feature>
<comment type="pathway">
    <text evidence="3 13">Cofactor biosynthesis; riboflavin biosynthesis; 5-amino-6-(D-ribitylamino)uracil from GTP: step 3/4.</text>
</comment>
<evidence type="ECO:0000256" key="13">
    <source>
        <dbReference type="PIRNR" id="PIRNR006769"/>
    </source>
</evidence>
<evidence type="ECO:0000256" key="12">
    <source>
        <dbReference type="ARBA" id="ARBA00023268"/>
    </source>
</evidence>
<evidence type="ECO:0000256" key="2">
    <source>
        <dbReference type="ARBA" id="ARBA00004882"/>
    </source>
</evidence>
<evidence type="ECO:0000256" key="16">
    <source>
        <dbReference type="PIRSR" id="PIRSR006769-3"/>
    </source>
</evidence>
<dbReference type="AlphaFoldDB" id="A0A518CUI2"/>
<evidence type="ECO:0000256" key="6">
    <source>
        <dbReference type="ARBA" id="ARBA00022619"/>
    </source>
</evidence>
<dbReference type="Pfam" id="PF00383">
    <property type="entry name" value="dCMP_cyt_deam_1"/>
    <property type="match status" value="1"/>
</dbReference>
<evidence type="ECO:0000313" key="19">
    <source>
        <dbReference type="Proteomes" id="UP000317178"/>
    </source>
</evidence>
<dbReference type="InterPro" id="IPR011549">
    <property type="entry name" value="RibD_C"/>
</dbReference>
<feature type="binding site" evidence="16">
    <location>
        <position position="88"/>
    </location>
    <ligand>
        <name>Zn(2+)</name>
        <dbReference type="ChEBI" id="CHEBI:29105"/>
        <note>catalytic</note>
    </ligand>
</feature>
<dbReference type="Gene3D" id="3.40.140.10">
    <property type="entry name" value="Cytidine Deaminase, domain 2"/>
    <property type="match status" value="1"/>
</dbReference>
<protein>
    <recommendedName>
        <fullName evidence="13">Riboflavin biosynthesis protein RibD</fullName>
    </recommendedName>
    <domain>
        <recommendedName>
            <fullName evidence="13">Diaminohydroxyphosphoribosylaminopyrimidine deaminase</fullName>
            <shortName evidence="13">DRAP deaminase</shortName>
            <ecNumber evidence="13">3.5.4.26</ecNumber>
        </recommendedName>
        <alternativeName>
            <fullName evidence="13">Riboflavin-specific deaminase</fullName>
        </alternativeName>
    </domain>
    <domain>
        <recommendedName>
            <fullName evidence="13">5-amino-6-(5-phosphoribosylamino)uracil reductase</fullName>
            <ecNumber evidence="13">1.1.1.193</ecNumber>
        </recommendedName>
        <alternativeName>
            <fullName evidence="13">HTP reductase</fullName>
        </alternativeName>
    </domain>
</protein>
<evidence type="ECO:0000256" key="14">
    <source>
        <dbReference type="PIRSR" id="PIRSR006769-1"/>
    </source>
</evidence>
<comment type="function">
    <text evidence="1 13">Converts 2,5-diamino-6-(ribosylamino)-4(3h)-pyrimidinone 5'-phosphate into 5-amino-6-(ribosylamino)-2,4(1h,3h)-pyrimidinedione 5'-phosphate.</text>
</comment>
<reference evidence="18 19" key="1">
    <citation type="submission" date="2019-02" db="EMBL/GenBank/DDBJ databases">
        <title>Deep-cultivation of Planctomycetes and their phenomic and genomic characterization uncovers novel biology.</title>
        <authorList>
            <person name="Wiegand S."/>
            <person name="Jogler M."/>
            <person name="Boedeker C."/>
            <person name="Pinto D."/>
            <person name="Vollmers J."/>
            <person name="Rivas-Marin E."/>
            <person name="Kohn T."/>
            <person name="Peeters S.H."/>
            <person name="Heuer A."/>
            <person name="Rast P."/>
            <person name="Oberbeckmann S."/>
            <person name="Bunk B."/>
            <person name="Jeske O."/>
            <person name="Meyerdierks A."/>
            <person name="Storesund J.E."/>
            <person name="Kallscheuer N."/>
            <person name="Luecker S."/>
            <person name="Lage O.M."/>
            <person name="Pohl T."/>
            <person name="Merkel B.J."/>
            <person name="Hornburger P."/>
            <person name="Mueller R.-W."/>
            <person name="Bruemmer F."/>
            <person name="Labrenz M."/>
            <person name="Spormann A.M."/>
            <person name="Op den Camp H."/>
            <person name="Overmann J."/>
            <person name="Amann R."/>
            <person name="Jetten M.S.M."/>
            <person name="Mascher T."/>
            <person name="Medema M.H."/>
            <person name="Devos D.P."/>
            <person name="Kaster A.-K."/>
            <person name="Ovreas L."/>
            <person name="Rohde M."/>
            <person name="Galperin M.Y."/>
            <person name="Jogler C."/>
        </authorList>
    </citation>
    <scope>NUCLEOTIDE SEQUENCE [LARGE SCALE GENOMIC DNA]</scope>
    <source>
        <strain evidence="18 19">Pla110</strain>
    </source>
</reference>
<dbReference type="InterPro" id="IPR016192">
    <property type="entry name" value="APOBEC/CMP_deaminase_Zn-bd"/>
</dbReference>
<keyword evidence="19" id="KW-1185">Reference proteome</keyword>
<dbReference type="GO" id="GO:0008703">
    <property type="term" value="F:5-amino-6-(5-phosphoribosylamino)uracil reductase activity"/>
    <property type="evidence" value="ECO:0007669"/>
    <property type="project" value="UniProtKB-EC"/>
</dbReference>
<feature type="binding site" evidence="15">
    <location>
        <position position="225"/>
    </location>
    <ligand>
        <name>NADP(+)</name>
        <dbReference type="ChEBI" id="CHEBI:58349"/>
    </ligand>
</feature>
<dbReference type="GO" id="GO:0009231">
    <property type="term" value="P:riboflavin biosynthetic process"/>
    <property type="evidence" value="ECO:0007669"/>
    <property type="project" value="UniProtKB-UniPathway"/>
</dbReference>
<evidence type="ECO:0000259" key="17">
    <source>
        <dbReference type="PROSITE" id="PS51747"/>
    </source>
</evidence>
<evidence type="ECO:0000313" key="18">
    <source>
        <dbReference type="EMBL" id="QDU82868.1"/>
    </source>
</evidence>
<dbReference type="KEGG" id="plon:Pla110_46310"/>
<comment type="pathway">
    <text evidence="2 13">Cofactor biosynthesis; riboflavin biosynthesis; 5-amino-6-(D-ribitylamino)uracil from GTP: step 2/4.</text>
</comment>
<dbReference type="FunFam" id="3.40.140.10:FF:000025">
    <property type="entry name" value="Riboflavin biosynthesis protein RibD"/>
    <property type="match status" value="1"/>
</dbReference>
<dbReference type="RefSeq" id="WP_144999401.1">
    <property type="nucleotide sequence ID" value="NZ_CP036281.1"/>
</dbReference>
<dbReference type="EC" id="1.1.1.193" evidence="13"/>
<dbReference type="InterPro" id="IPR002125">
    <property type="entry name" value="CMP_dCMP_dom"/>
</dbReference>
<feature type="binding site" evidence="15">
    <location>
        <position position="174"/>
    </location>
    <ligand>
        <name>NADP(+)</name>
        <dbReference type="ChEBI" id="CHEBI:58349"/>
    </ligand>
</feature>
<evidence type="ECO:0000256" key="1">
    <source>
        <dbReference type="ARBA" id="ARBA00002151"/>
    </source>
</evidence>
<feature type="binding site" evidence="15">
    <location>
        <position position="298"/>
    </location>
    <ligand>
        <name>substrate</name>
    </ligand>
</feature>
<dbReference type="PROSITE" id="PS51747">
    <property type="entry name" value="CYT_DCMP_DEAMINASES_2"/>
    <property type="match status" value="1"/>
</dbReference>
<dbReference type="NCBIfam" id="TIGR00227">
    <property type="entry name" value="ribD_Cterm"/>
    <property type="match status" value="1"/>
</dbReference>
<comment type="cofactor">
    <cofactor evidence="13 16">
        <name>Zn(2+)</name>
        <dbReference type="ChEBI" id="CHEBI:29105"/>
    </cofactor>
    <text evidence="13 16">Binds 1 zinc ion.</text>
</comment>
<evidence type="ECO:0000256" key="10">
    <source>
        <dbReference type="ARBA" id="ARBA00022857"/>
    </source>
</evidence>
<dbReference type="OrthoDB" id="9800865at2"/>
<dbReference type="InterPro" id="IPR050765">
    <property type="entry name" value="Riboflavin_Biosynth_HTPR"/>
</dbReference>
<accession>A0A518CUI2</accession>
<feature type="binding site" evidence="15">
    <location>
        <position position="200"/>
    </location>
    <ligand>
        <name>NADP(+)</name>
        <dbReference type="ChEBI" id="CHEBI:58349"/>
    </ligand>
</feature>
<dbReference type="Proteomes" id="UP000317178">
    <property type="component" value="Chromosome"/>
</dbReference>
<keyword evidence="9 13" id="KW-0862">Zinc</keyword>
<dbReference type="InterPro" id="IPR004794">
    <property type="entry name" value="Eubact_RibD"/>
</dbReference>
<keyword evidence="11 13" id="KW-0560">Oxidoreductase</keyword>
<evidence type="ECO:0000256" key="7">
    <source>
        <dbReference type="ARBA" id="ARBA00022723"/>
    </source>
</evidence>
<organism evidence="18 19">
    <name type="scientific">Polystyrenella longa</name>
    <dbReference type="NCBI Taxonomy" id="2528007"/>
    <lineage>
        <taxon>Bacteria</taxon>
        <taxon>Pseudomonadati</taxon>
        <taxon>Planctomycetota</taxon>
        <taxon>Planctomycetia</taxon>
        <taxon>Planctomycetales</taxon>
        <taxon>Planctomycetaceae</taxon>
        <taxon>Polystyrenella</taxon>
    </lineage>
</organism>
<evidence type="ECO:0000256" key="9">
    <source>
        <dbReference type="ARBA" id="ARBA00022833"/>
    </source>
</evidence>
<comment type="catalytic activity">
    <reaction evidence="13">
        <text>5-amino-6-(5-phospho-D-ribitylamino)uracil + NADP(+) = 5-amino-6-(5-phospho-D-ribosylamino)uracil + NADPH + H(+)</text>
        <dbReference type="Rhea" id="RHEA:17845"/>
        <dbReference type="ChEBI" id="CHEBI:15378"/>
        <dbReference type="ChEBI" id="CHEBI:57783"/>
        <dbReference type="ChEBI" id="CHEBI:58349"/>
        <dbReference type="ChEBI" id="CHEBI:58421"/>
        <dbReference type="ChEBI" id="CHEBI:58453"/>
        <dbReference type="EC" id="1.1.1.193"/>
    </reaction>
</comment>
<dbReference type="GO" id="GO:0008270">
    <property type="term" value="F:zinc ion binding"/>
    <property type="evidence" value="ECO:0007669"/>
    <property type="project" value="InterPro"/>
</dbReference>
<feature type="binding site" evidence="15">
    <location>
        <position position="158"/>
    </location>
    <ligand>
        <name>NADP(+)</name>
        <dbReference type="ChEBI" id="CHEBI:58349"/>
    </ligand>
</feature>
<dbReference type="PROSITE" id="PS00903">
    <property type="entry name" value="CYT_DCMP_DEAMINASES_1"/>
    <property type="match status" value="1"/>
</dbReference>
<feature type="binding site" evidence="15">
    <location>
        <position position="188"/>
    </location>
    <ligand>
        <name>substrate</name>
    </ligand>
</feature>
<comment type="similarity">
    <text evidence="4 13">In the N-terminal section; belongs to the cytidine and deoxycytidylate deaminase family.</text>
</comment>
<dbReference type="PIRSF" id="PIRSF006769">
    <property type="entry name" value="RibD"/>
    <property type="match status" value="1"/>
</dbReference>
<keyword evidence="7 13" id="KW-0479">Metal-binding</keyword>
<evidence type="ECO:0000256" key="5">
    <source>
        <dbReference type="ARBA" id="ARBA00007417"/>
    </source>
</evidence>
<dbReference type="UniPathway" id="UPA00275">
    <property type="reaction ID" value="UER00401"/>
</dbReference>
<feature type="binding site" evidence="16">
    <location>
        <position position="54"/>
    </location>
    <ligand>
        <name>Zn(2+)</name>
        <dbReference type="ChEBI" id="CHEBI:29105"/>
        <note>catalytic</note>
    </ligand>
</feature>
<keyword evidence="8 13" id="KW-0378">Hydrolase</keyword>
<feature type="binding site" evidence="16">
    <location>
        <position position="79"/>
    </location>
    <ligand>
        <name>Zn(2+)</name>
        <dbReference type="ChEBI" id="CHEBI:29105"/>
        <note>catalytic</note>
    </ligand>
</feature>
<evidence type="ECO:0000256" key="3">
    <source>
        <dbReference type="ARBA" id="ARBA00004910"/>
    </source>
</evidence>
<dbReference type="PANTHER" id="PTHR38011:SF7">
    <property type="entry name" value="2,5-DIAMINO-6-RIBOSYLAMINO-4(3H)-PYRIMIDINONE 5'-PHOSPHATE REDUCTASE"/>
    <property type="match status" value="1"/>
</dbReference>
<dbReference type="EC" id="3.5.4.26" evidence="13"/>
<dbReference type="PANTHER" id="PTHR38011">
    <property type="entry name" value="DIHYDROFOLATE REDUCTASE FAMILY PROTEIN (AFU_ORTHOLOGUE AFUA_8G06820)"/>
    <property type="match status" value="1"/>
</dbReference>
<evidence type="ECO:0000256" key="11">
    <source>
        <dbReference type="ARBA" id="ARBA00023002"/>
    </source>
</evidence>
<gene>
    <name evidence="18" type="primary">ribD</name>
    <name evidence="18" type="ORF">Pla110_46310</name>
</gene>
<dbReference type="InterPro" id="IPR024072">
    <property type="entry name" value="DHFR-like_dom_sf"/>
</dbReference>
<dbReference type="InterPro" id="IPR016193">
    <property type="entry name" value="Cytidine_deaminase-like"/>
</dbReference>
<dbReference type="CDD" id="cd01284">
    <property type="entry name" value="Riboflavin_deaminase-reductase"/>
    <property type="match status" value="1"/>
</dbReference>
<keyword evidence="6 13" id="KW-0686">Riboflavin biosynthesis</keyword>
<proteinExistence type="inferred from homology"/>
<evidence type="ECO:0000256" key="15">
    <source>
        <dbReference type="PIRSR" id="PIRSR006769-2"/>
    </source>
</evidence>
<feature type="binding site" evidence="15">
    <location>
        <position position="172"/>
    </location>
    <ligand>
        <name>substrate</name>
    </ligand>
</feature>
<feature type="active site" description="Proton donor" evidence="14">
    <location>
        <position position="56"/>
    </location>
</feature>